<keyword evidence="3" id="KW-1185">Reference proteome</keyword>
<dbReference type="OrthoDB" id="2144823at2759"/>
<dbReference type="Proteomes" id="UP000515163">
    <property type="component" value="Unplaced"/>
</dbReference>
<dbReference type="RefSeq" id="XP_031575215.1">
    <property type="nucleotide sequence ID" value="XM_031719355.1"/>
</dbReference>
<dbReference type="InParanoid" id="A0A6P8JFZ1"/>
<dbReference type="InterPro" id="IPR000008">
    <property type="entry name" value="C2_dom"/>
</dbReference>
<evidence type="ECO:0000313" key="4">
    <source>
        <dbReference type="RefSeq" id="XP_031575215.1"/>
    </source>
</evidence>
<feature type="compositionally biased region" description="Polar residues" evidence="1">
    <location>
        <begin position="356"/>
        <end position="367"/>
    </location>
</feature>
<gene>
    <name evidence="4" type="primary">LOC116308849</name>
</gene>
<dbReference type="Gene3D" id="2.60.40.150">
    <property type="entry name" value="C2 domain"/>
    <property type="match status" value="1"/>
</dbReference>
<dbReference type="InterPro" id="IPR035892">
    <property type="entry name" value="C2_domain_sf"/>
</dbReference>
<dbReference type="PANTHER" id="PTHR21665">
    <property type="entry name" value="CATION CHANNEL SPERM-ASSOCIATED TARGETING SUBUNIT TAU"/>
    <property type="match status" value="1"/>
</dbReference>
<sequence length="367" mass="41209">MLADFTSVIQGGEDVKKDEEEDLLLNEKASVPTGLLAIRVFGCSNLYLDKQIIPDHYGLYVNISVGVSSKITSVKSCYKKGKVIWDEIKNFSIPVSNKISSGLNNVCIAVIGFDKQQVRPKYRVLGKIDFHLHKMVKKLWSIDTFELQNKKKRYAGDISIEFAFVYGTFGYGLSSQIENIHSPKEMVNQSAFPRLEPPDTTLNVLGVSCIPRKVTHPKFIPFATKVLDLEPDISPTYGMRVFPQDIFKTRHTLNQKMTRLKQNCAEYSLLSNRVKRISYLKKMMSEKETKHSTLNQIFEQESDSDSSEERSNIGAETTVGLSGALAKTANMAFLAGAPGVMQRRNVRPSVVPSDTDLASETNQQWIL</sequence>
<name>A0A6P8JFZ1_ACTTE</name>
<feature type="region of interest" description="Disordered" evidence="1">
    <location>
        <begin position="290"/>
        <end position="314"/>
    </location>
</feature>
<dbReference type="InterPro" id="IPR048363">
    <property type="entry name" value="CTSRT_C2"/>
</dbReference>
<evidence type="ECO:0000256" key="1">
    <source>
        <dbReference type="SAM" id="MobiDB-lite"/>
    </source>
</evidence>
<protein>
    <submittedName>
        <fullName evidence="4">C2 calcium-dependent domain-containing protein 6-like</fullName>
    </submittedName>
</protein>
<reference evidence="4" key="1">
    <citation type="submission" date="2025-08" db="UniProtKB">
        <authorList>
            <consortium name="RefSeq"/>
        </authorList>
    </citation>
    <scope>IDENTIFICATION</scope>
    <source>
        <tissue evidence="4">Tentacle</tissue>
    </source>
</reference>
<proteinExistence type="predicted"/>
<dbReference type="GeneID" id="116308849"/>
<accession>A0A6P8JFZ1</accession>
<feature type="domain" description="C2" evidence="2">
    <location>
        <begin position="17"/>
        <end position="145"/>
    </location>
</feature>
<dbReference type="KEGG" id="aten:116308849"/>
<evidence type="ECO:0000313" key="3">
    <source>
        <dbReference type="Proteomes" id="UP000515163"/>
    </source>
</evidence>
<dbReference type="PROSITE" id="PS50004">
    <property type="entry name" value="C2"/>
    <property type="match status" value="1"/>
</dbReference>
<organism evidence="3 4">
    <name type="scientific">Actinia tenebrosa</name>
    <name type="common">Australian red waratah sea anemone</name>
    <dbReference type="NCBI Taxonomy" id="6105"/>
    <lineage>
        <taxon>Eukaryota</taxon>
        <taxon>Metazoa</taxon>
        <taxon>Cnidaria</taxon>
        <taxon>Anthozoa</taxon>
        <taxon>Hexacorallia</taxon>
        <taxon>Actiniaria</taxon>
        <taxon>Actiniidae</taxon>
        <taxon>Actinia</taxon>
    </lineage>
</organism>
<dbReference type="Pfam" id="PF15729">
    <property type="entry name" value="CTSRT"/>
    <property type="match status" value="1"/>
</dbReference>
<dbReference type="AlphaFoldDB" id="A0A6P8JFZ1"/>
<evidence type="ECO:0000259" key="2">
    <source>
        <dbReference type="PROSITE" id="PS50004"/>
    </source>
</evidence>
<dbReference type="InterPro" id="IPR031462">
    <property type="entry name" value="CTSRT"/>
</dbReference>
<dbReference type="SUPFAM" id="SSF49562">
    <property type="entry name" value="C2 domain (Calcium/lipid-binding domain, CaLB)"/>
    <property type="match status" value="1"/>
</dbReference>
<dbReference type="PANTHER" id="PTHR21665:SF2">
    <property type="entry name" value="CATION CHANNEL SPERM-ASSOCIATED TARGETING SUBUNIT TAU"/>
    <property type="match status" value="1"/>
</dbReference>
<feature type="region of interest" description="Disordered" evidence="1">
    <location>
        <begin position="348"/>
        <end position="367"/>
    </location>
</feature>